<feature type="compositionally biased region" description="Basic residues" evidence="1">
    <location>
        <begin position="46"/>
        <end position="61"/>
    </location>
</feature>
<dbReference type="EnsemblPlants" id="EMT15697">
    <property type="protein sequence ID" value="EMT15697"/>
    <property type="gene ID" value="F775_24027"/>
</dbReference>
<proteinExistence type="predicted"/>
<feature type="compositionally biased region" description="Pro residues" evidence="1">
    <location>
        <begin position="28"/>
        <end position="41"/>
    </location>
</feature>
<feature type="region of interest" description="Disordered" evidence="1">
    <location>
        <begin position="1"/>
        <end position="62"/>
    </location>
</feature>
<protein>
    <submittedName>
        <fullName evidence="2">Uncharacterized protein</fullName>
    </submittedName>
</protein>
<dbReference type="AlphaFoldDB" id="N1R3C6"/>
<evidence type="ECO:0000313" key="2">
    <source>
        <dbReference type="EnsemblPlants" id="EMT15697"/>
    </source>
</evidence>
<evidence type="ECO:0000256" key="1">
    <source>
        <dbReference type="SAM" id="MobiDB-lite"/>
    </source>
</evidence>
<accession>N1R3C6</accession>
<organism evidence="2">
    <name type="scientific">Aegilops tauschii</name>
    <name type="common">Tausch's goatgrass</name>
    <name type="synonym">Aegilops squarrosa</name>
    <dbReference type="NCBI Taxonomy" id="37682"/>
    <lineage>
        <taxon>Eukaryota</taxon>
        <taxon>Viridiplantae</taxon>
        <taxon>Streptophyta</taxon>
        <taxon>Embryophyta</taxon>
        <taxon>Tracheophyta</taxon>
        <taxon>Spermatophyta</taxon>
        <taxon>Magnoliopsida</taxon>
        <taxon>Liliopsida</taxon>
        <taxon>Poales</taxon>
        <taxon>Poaceae</taxon>
        <taxon>BOP clade</taxon>
        <taxon>Pooideae</taxon>
        <taxon>Triticodae</taxon>
        <taxon>Triticeae</taxon>
        <taxon>Triticinae</taxon>
        <taxon>Aegilops</taxon>
    </lineage>
</organism>
<reference evidence="2" key="1">
    <citation type="submission" date="2015-06" db="UniProtKB">
        <authorList>
            <consortium name="EnsemblPlants"/>
        </authorList>
    </citation>
    <scope>IDENTIFICATION</scope>
</reference>
<sequence>MQGPVVQKEKKLTIEGSLATRTRLGEPTPQPPSPPPIPSPSPIYSLRRRKPRPSRHRRSLCCRRGPGGAAATFIADLQVAVGTPRQRFATAAVEFREGHDPREIFVGVAAAADVACRRWAKPLVLWRRTSPPARACLQISRLGMYGSCNLHIHNSEAIELQSAHNPHRVVHLSVQFRGTHLVDSGLTVILLLELLCRRSSREKMIQGEESQRRRIKMCLILIISEHYLNRDIMLEVWVWEVWWIVSRRWWRIVNSTDLTEELASMFHLLGLELWFMEKSCMISQAGVKLAMTYVGDLTFAL</sequence>
<name>N1R3C6_AEGTA</name>